<dbReference type="CDD" id="cd02966">
    <property type="entry name" value="TlpA_like_family"/>
    <property type="match status" value="1"/>
</dbReference>
<dbReference type="GO" id="GO:0030313">
    <property type="term" value="C:cell envelope"/>
    <property type="evidence" value="ECO:0007669"/>
    <property type="project" value="UniProtKB-SubCell"/>
</dbReference>
<keyword evidence="4" id="KW-0676">Redox-active center</keyword>
<keyword evidence="5" id="KW-0732">Signal</keyword>
<dbReference type="GO" id="GO:0016209">
    <property type="term" value="F:antioxidant activity"/>
    <property type="evidence" value="ECO:0007669"/>
    <property type="project" value="InterPro"/>
</dbReference>
<evidence type="ECO:0000256" key="3">
    <source>
        <dbReference type="ARBA" id="ARBA00023157"/>
    </source>
</evidence>
<dbReference type="Proteomes" id="UP000002774">
    <property type="component" value="Chromosome"/>
</dbReference>
<dbReference type="GO" id="GO:0017004">
    <property type="term" value="P:cytochrome complex assembly"/>
    <property type="evidence" value="ECO:0007669"/>
    <property type="project" value="UniProtKB-KW"/>
</dbReference>
<evidence type="ECO:0000256" key="5">
    <source>
        <dbReference type="SAM" id="SignalP"/>
    </source>
</evidence>
<dbReference type="Pfam" id="PF00578">
    <property type="entry name" value="AhpC-TSA"/>
    <property type="match status" value="1"/>
</dbReference>
<evidence type="ECO:0000259" key="6">
    <source>
        <dbReference type="PROSITE" id="PS51352"/>
    </source>
</evidence>
<sequence length="378" mass="41587">MKKAILTALAAIPVTVFAQSNQFSITGKIGAESKPAMAYLNYRAAGKTILDSAVVTNGAFEFKGTATEPMRAQLVLDHQGVGIRKLGRDADVLSMFIEKGNIVLTSKDSVKKAVIAGSKLNTENIAYNKFISLPIQQMNEVNADYMAASNDKRKDPEFNKQLEARYNKAEEEKEALQYKYISQHPDSYLSLAALGEIAGPSMDVPKIEPIFKGLSAGIRSSTSGIEFAKLIEAARATSIGAMAPVFTQNDVNDKPVKLSDFRGKYVLLDFWASWCGPCRGENPNVVKAYQQYKVKNFTVLGVSLDRPGKKDDWLAAIKADGLDWTQVSDLQFWNNEVAKQYGIRSIPQNYLIDPTGKIIAKNLRGEALNQKLKEIFGS</sequence>
<evidence type="ECO:0000256" key="1">
    <source>
        <dbReference type="ARBA" id="ARBA00004196"/>
    </source>
</evidence>
<dbReference type="eggNOG" id="COG1225">
    <property type="taxonomic scope" value="Bacteria"/>
</dbReference>
<dbReference type="InterPro" id="IPR013766">
    <property type="entry name" value="Thioredoxin_domain"/>
</dbReference>
<dbReference type="RefSeq" id="WP_008509669.1">
    <property type="nucleotide sequence ID" value="NZ_CM001403.1"/>
</dbReference>
<dbReference type="OrthoDB" id="750178at2"/>
<dbReference type="STRING" id="714943.Mucpa_4673"/>
<dbReference type="InterPro" id="IPR017937">
    <property type="entry name" value="Thioredoxin_CS"/>
</dbReference>
<feature type="signal peptide" evidence="5">
    <location>
        <begin position="1"/>
        <end position="18"/>
    </location>
</feature>
<dbReference type="InterPro" id="IPR000866">
    <property type="entry name" value="AhpC/TSA"/>
</dbReference>
<dbReference type="EMBL" id="CM001403">
    <property type="protein sequence ID" value="EHQ28758.1"/>
    <property type="molecule type" value="Genomic_DNA"/>
</dbReference>
<dbReference type="GO" id="GO:0016491">
    <property type="term" value="F:oxidoreductase activity"/>
    <property type="evidence" value="ECO:0007669"/>
    <property type="project" value="InterPro"/>
</dbReference>
<evidence type="ECO:0000313" key="7">
    <source>
        <dbReference type="EMBL" id="EHQ28758.1"/>
    </source>
</evidence>
<feature type="domain" description="Thioredoxin" evidence="6">
    <location>
        <begin position="237"/>
        <end position="378"/>
    </location>
</feature>
<feature type="chain" id="PRO_5003558855" evidence="5">
    <location>
        <begin position="19"/>
        <end position="378"/>
    </location>
</feature>
<keyword evidence="8" id="KW-1185">Reference proteome</keyword>
<evidence type="ECO:0000313" key="8">
    <source>
        <dbReference type="Proteomes" id="UP000002774"/>
    </source>
</evidence>
<evidence type="ECO:0000256" key="2">
    <source>
        <dbReference type="ARBA" id="ARBA00022748"/>
    </source>
</evidence>
<dbReference type="PANTHER" id="PTHR42852:SF6">
    <property type="entry name" value="THIOL:DISULFIDE INTERCHANGE PROTEIN DSBE"/>
    <property type="match status" value="1"/>
</dbReference>
<dbReference type="SUPFAM" id="SSF52833">
    <property type="entry name" value="Thioredoxin-like"/>
    <property type="match status" value="1"/>
</dbReference>
<dbReference type="AlphaFoldDB" id="H1Y8Z2"/>
<dbReference type="PROSITE" id="PS51352">
    <property type="entry name" value="THIOREDOXIN_2"/>
    <property type="match status" value="1"/>
</dbReference>
<dbReference type="PROSITE" id="PS00194">
    <property type="entry name" value="THIOREDOXIN_1"/>
    <property type="match status" value="1"/>
</dbReference>
<dbReference type="HOGENOM" id="CLU_042529_1_0_10"/>
<dbReference type="PANTHER" id="PTHR42852">
    <property type="entry name" value="THIOL:DISULFIDE INTERCHANGE PROTEIN DSBE"/>
    <property type="match status" value="1"/>
</dbReference>
<dbReference type="Gene3D" id="3.40.30.10">
    <property type="entry name" value="Glutaredoxin"/>
    <property type="match status" value="1"/>
</dbReference>
<protein>
    <submittedName>
        <fullName evidence="7">Alkyl hydroperoxide reductase/ Thiol specific antioxidant/ Mal allergen</fullName>
    </submittedName>
</protein>
<dbReference type="InterPro" id="IPR025380">
    <property type="entry name" value="DUF4369"/>
</dbReference>
<keyword evidence="2" id="KW-0201">Cytochrome c-type biogenesis</keyword>
<accession>H1Y8Z2</accession>
<dbReference type="Pfam" id="PF14289">
    <property type="entry name" value="DUF4369"/>
    <property type="match status" value="1"/>
</dbReference>
<gene>
    <name evidence="7" type="ORF">Mucpa_4673</name>
</gene>
<comment type="subcellular location">
    <subcellularLocation>
        <location evidence="1">Cell envelope</location>
    </subcellularLocation>
</comment>
<dbReference type="InterPro" id="IPR036249">
    <property type="entry name" value="Thioredoxin-like_sf"/>
</dbReference>
<reference evidence="7" key="1">
    <citation type="submission" date="2011-09" db="EMBL/GenBank/DDBJ databases">
        <title>The permanent draft genome of Mucilaginibacter paludis DSM 18603.</title>
        <authorList>
            <consortium name="US DOE Joint Genome Institute (JGI-PGF)"/>
            <person name="Lucas S."/>
            <person name="Han J."/>
            <person name="Lapidus A."/>
            <person name="Bruce D."/>
            <person name="Goodwin L."/>
            <person name="Pitluck S."/>
            <person name="Peters L."/>
            <person name="Kyrpides N."/>
            <person name="Mavromatis K."/>
            <person name="Ivanova N."/>
            <person name="Mikhailova N."/>
            <person name="Held B."/>
            <person name="Detter J.C."/>
            <person name="Tapia R."/>
            <person name="Han C."/>
            <person name="Land M."/>
            <person name="Hauser L."/>
            <person name="Markowitz V."/>
            <person name="Cheng J.-F."/>
            <person name="Hugenholtz P."/>
            <person name="Woyke T."/>
            <person name="Wu D."/>
            <person name="Tindall B."/>
            <person name="Brambilla E."/>
            <person name="Klenk H.-P."/>
            <person name="Eisen J.A."/>
        </authorList>
    </citation>
    <scope>NUCLEOTIDE SEQUENCE [LARGE SCALE GENOMIC DNA]</scope>
    <source>
        <strain evidence="7">DSM 18603</strain>
    </source>
</reference>
<proteinExistence type="predicted"/>
<keyword evidence="3" id="KW-1015">Disulfide bond</keyword>
<name>H1Y8Z2_9SPHI</name>
<organism evidence="7 8">
    <name type="scientific">Mucilaginibacter paludis DSM 18603</name>
    <dbReference type="NCBI Taxonomy" id="714943"/>
    <lineage>
        <taxon>Bacteria</taxon>
        <taxon>Pseudomonadati</taxon>
        <taxon>Bacteroidota</taxon>
        <taxon>Sphingobacteriia</taxon>
        <taxon>Sphingobacteriales</taxon>
        <taxon>Sphingobacteriaceae</taxon>
        <taxon>Mucilaginibacter</taxon>
    </lineage>
</organism>
<evidence type="ECO:0000256" key="4">
    <source>
        <dbReference type="ARBA" id="ARBA00023284"/>
    </source>
</evidence>
<dbReference type="InterPro" id="IPR050553">
    <property type="entry name" value="Thioredoxin_ResA/DsbE_sf"/>
</dbReference>